<name>A0ABT3NV48_9PROT</name>
<keyword evidence="1" id="KW-0472">Membrane</keyword>
<evidence type="ECO:0000313" key="2">
    <source>
        <dbReference type="EMBL" id="MCW8086035.1"/>
    </source>
</evidence>
<feature type="transmembrane region" description="Helical" evidence="1">
    <location>
        <begin position="35"/>
        <end position="55"/>
    </location>
</feature>
<proteinExistence type="predicted"/>
<evidence type="ECO:0008006" key="4">
    <source>
        <dbReference type="Google" id="ProtNLM"/>
    </source>
</evidence>
<organism evidence="2 3">
    <name type="scientific">Sabulicella glaciei</name>
    <dbReference type="NCBI Taxonomy" id="2984948"/>
    <lineage>
        <taxon>Bacteria</taxon>
        <taxon>Pseudomonadati</taxon>
        <taxon>Pseudomonadota</taxon>
        <taxon>Alphaproteobacteria</taxon>
        <taxon>Acetobacterales</taxon>
        <taxon>Acetobacteraceae</taxon>
        <taxon>Sabulicella</taxon>
    </lineage>
</organism>
<protein>
    <recommendedName>
        <fullName evidence="4">Osmoprotectant transporter permease</fullName>
    </recommendedName>
</protein>
<gene>
    <name evidence="2" type="ORF">OF850_10385</name>
</gene>
<keyword evidence="1" id="KW-0812">Transmembrane</keyword>
<dbReference type="EMBL" id="JAPFQI010000006">
    <property type="protein sequence ID" value="MCW8086035.1"/>
    <property type="molecule type" value="Genomic_DNA"/>
</dbReference>
<comment type="caution">
    <text evidence="2">The sequence shown here is derived from an EMBL/GenBank/DDBJ whole genome shotgun (WGS) entry which is preliminary data.</text>
</comment>
<reference evidence="2 3" key="1">
    <citation type="submission" date="2022-10" db="EMBL/GenBank/DDBJ databases">
        <title>Roseococcus glaciei nov., sp. nov., isolated from glacier.</title>
        <authorList>
            <person name="Liu Q."/>
            <person name="Xin Y.-H."/>
        </authorList>
    </citation>
    <scope>NUCLEOTIDE SEQUENCE [LARGE SCALE GENOMIC DNA]</scope>
    <source>
        <strain evidence="2 3">MDT2-1-1</strain>
    </source>
</reference>
<dbReference type="RefSeq" id="WP_301590005.1">
    <property type="nucleotide sequence ID" value="NZ_JAPFQI010000006.1"/>
</dbReference>
<dbReference type="Proteomes" id="UP001526430">
    <property type="component" value="Unassembled WGS sequence"/>
</dbReference>
<keyword evidence="3" id="KW-1185">Reference proteome</keyword>
<sequence>MTYRILLGIDALALAVAVFFFLWGMGDGSVSSFNILHWMVLLGGLGAVVWGGIALHRAGRQAQAVSLLGLLAVPVALLGLFFLALIILQPRWN</sequence>
<feature type="transmembrane region" description="Helical" evidence="1">
    <location>
        <begin position="67"/>
        <end position="88"/>
    </location>
</feature>
<keyword evidence="1" id="KW-1133">Transmembrane helix</keyword>
<feature type="transmembrane region" description="Helical" evidence="1">
    <location>
        <begin position="5"/>
        <end position="23"/>
    </location>
</feature>
<evidence type="ECO:0000313" key="3">
    <source>
        <dbReference type="Proteomes" id="UP001526430"/>
    </source>
</evidence>
<evidence type="ECO:0000256" key="1">
    <source>
        <dbReference type="SAM" id="Phobius"/>
    </source>
</evidence>
<accession>A0ABT3NV48</accession>